<dbReference type="AlphaFoldDB" id="A0A6C0AJ02"/>
<evidence type="ECO:0000313" key="2">
    <source>
        <dbReference type="EMBL" id="QHS79797.1"/>
    </source>
</evidence>
<name>A0A6C0AJ02_9ZZZZ</name>
<evidence type="ECO:0000256" key="1">
    <source>
        <dbReference type="SAM" id="MobiDB-lite"/>
    </source>
</evidence>
<sequence>MSGGRSTYFGPSESVGGRPGAADQSALLKALKLQTMVKVNNANRAAGIYRQANTSIHTSSPTDRAQYNANQQAIQRSIFYNPV</sequence>
<dbReference type="EMBL" id="MN740653">
    <property type="protein sequence ID" value="QHS79797.1"/>
    <property type="molecule type" value="Genomic_DNA"/>
</dbReference>
<proteinExistence type="predicted"/>
<feature type="region of interest" description="Disordered" evidence="1">
    <location>
        <begin position="1"/>
        <end position="21"/>
    </location>
</feature>
<reference evidence="2" key="1">
    <citation type="journal article" date="2020" name="Nature">
        <title>Giant virus diversity and host interactions through global metagenomics.</title>
        <authorList>
            <person name="Schulz F."/>
            <person name="Roux S."/>
            <person name="Paez-Espino D."/>
            <person name="Jungbluth S."/>
            <person name="Walsh D.A."/>
            <person name="Denef V.J."/>
            <person name="McMahon K.D."/>
            <person name="Konstantinidis K.T."/>
            <person name="Eloe-Fadrosh E.A."/>
            <person name="Kyrpides N.C."/>
            <person name="Woyke T."/>
        </authorList>
    </citation>
    <scope>NUCLEOTIDE SEQUENCE</scope>
    <source>
        <strain evidence="2">GVMAG-S-1035303-20</strain>
    </source>
</reference>
<organism evidence="2">
    <name type="scientific">viral metagenome</name>
    <dbReference type="NCBI Taxonomy" id="1070528"/>
    <lineage>
        <taxon>unclassified sequences</taxon>
        <taxon>metagenomes</taxon>
        <taxon>organismal metagenomes</taxon>
    </lineage>
</organism>
<accession>A0A6C0AJ02</accession>
<protein>
    <submittedName>
        <fullName evidence="2">Uncharacterized protein</fullName>
    </submittedName>
</protein>